<evidence type="ECO:0000259" key="3">
    <source>
        <dbReference type="PROSITE" id="PS51502"/>
    </source>
</evidence>
<evidence type="ECO:0000313" key="5">
    <source>
        <dbReference type="Proteomes" id="UP000481858"/>
    </source>
</evidence>
<dbReference type="Proteomes" id="UP000481858">
    <property type="component" value="Unassembled WGS sequence"/>
</dbReference>
<proteinExistence type="predicted"/>
<organism evidence="4 5">
    <name type="scientific">Xylaria multiplex</name>
    <dbReference type="NCBI Taxonomy" id="323545"/>
    <lineage>
        <taxon>Eukaryota</taxon>
        <taxon>Fungi</taxon>
        <taxon>Dikarya</taxon>
        <taxon>Ascomycota</taxon>
        <taxon>Pezizomycotina</taxon>
        <taxon>Sordariomycetes</taxon>
        <taxon>Xylariomycetidae</taxon>
        <taxon>Xylariales</taxon>
        <taxon>Xylariaceae</taxon>
        <taxon>Xylaria</taxon>
    </lineage>
</organism>
<evidence type="ECO:0000256" key="2">
    <source>
        <dbReference type="SAM" id="MobiDB-lite"/>
    </source>
</evidence>
<protein>
    <recommendedName>
        <fullName evidence="3">Stress-response A/B barrel domain-containing protein</fullName>
    </recommendedName>
</protein>
<keyword evidence="5" id="KW-1185">Reference proteome</keyword>
<dbReference type="Pfam" id="PF07876">
    <property type="entry name" value="Dabb"/>
    <property type="match status" value="1"/>
</dbReference>
<gene>
    <name evidence="4" type="ORF">GQX73_g7184</name>
</gene>
<reference evidence="4 5" key="1">
    <citation type="submission" date="2019-12" db="EMBL/GenBank/DDBJ databases">
        <title>Draft genome sequence of the ascomycete Xylaria multiplex DSM 110363.</title>
        <authorList>
            <person name="Buettner E."/>
            <person name="Kellner H."/>
        </authorList>
    </citation>
    <scope>NUCLEOTIDE SEQUENCE [LARGE SCALE GENOMIC DNA]</scope>
    <source>
        <strain evidence="4 5">DSM 110363</strain>
    </source>
</reference>
<comment type="caution">
    <text evidence="4">The sequence shown here is derived from an EMBL/GenBank/DDBJ whole genome shotgun (WGS) entry which is preliminary data.</text>
</comment>
<feature type="region of interest" description="Disordered" evidence="2">
    <location>
        <begin position="150"/>
        <end position="187"/>
    </location>
</feature>
<dbReference type="PANTHER" id="PTHR33178:SF10">
    <property type="entry name" value="STRESS-RESPONSE A_B BARREL DOMAIN-CONTAINING PROTEIN"/>
    <property type="match status" value="1"/>
</dbReference>
<dbReference type="Gene3D" id="3.30.70.100">
    <property type="match status" value="1"/>
</dbReference>
<evidence type="ECO:0000256" key="1">
    <source>
        <dbReference type="ARBA" id="ARBA00011738"/>
    </source>
</evidence>
<feature type="domain" description="Stress-response A/B barrel" evidence="3">
    <location>
        <begin position="3"/>
        <end position="105"/>
    </location>
</feature>
<dbReference type="PROSITE" id="PS51502">
    <property type="entry name" value="S_R_A_B_BARREL"/>
    <property type="match status" value="1"/>
</dbReference>
<evidence type="ECO:0000313" key="4">
    <source>
        <dbReference type="EMBL" id="KAF2966406.1"/>
    </source>
</evidence>
<dbReference type="OrthoDB" id="1601230at2759"/>
<dbReference type="InterPro" id="IPR044662">
    <property type="entry name" value="HS1/DABB1-like"/>
</dbReference>
<dbReference type="PANTHER" id="PTHR33178">
    <property type="match status" value="1"/>
</dbReference>
<feature type="compositionally biased region" description="Basic and acidic residues" evidence="2">
    <location>
        <begin position="154"/>
        <end position="187"/>
    </location>
</feature>
<dbReference type="EMBL" id="WUBL01000090">
    <property type="protein sequence ID" value="KAF2966406.1"/>
    <property type="molecule type" value="Genomic_DNA"/>
</dbReference>
<dbReference type="InParanoid" id="A0A7C8IL60"/>
<dbReference type="AlphaFoldDB" id="A0A7C8IL60"/>
<dbReference type="InterPro" id="IPR011008">
    <property type="entry name" value="Dimeric_a/b-barrel"/>
</dbReference>
<dbReference type="SUPFAM" id="SSF54909">
    <property type="entry name" value="Dimeric alpha+beta barrel"/>
    <property type="match status" value="1"/>
</dbReference>
<accession>A0A7C8IL60</accession>
<comment type="subunit">
    <text evidence="1">Homodimer.</text>
</comment>
<dbReference type="InterPro" id="IPR013097">
    <property type="entry name" value="Dabb"/>
</dbReference>
<name>A0A7C8IL60_9PEZI</name>
<sequence>MTIFHIVLFKFKEDLSQDIIKKASEGMVTLEEKLLHPETKKPYVRNRMGGINNSPEGRARGFTHGYICEFDNEEDRTYYLEADPAHIEWVQYVKPFIEDAMVVDFVPGVHYFGDERYQTLPYMQAEYLLQSHIPPESIIKTIRIPDVDYEENYEERPKKRKRDGDSSEEEKKERESTRRSRGFRREQ</sequence>
<dbReference type="SMART" id="SM00886">
    <property type="entry name" value="Dabb"/>
    <property type="match status" value="1"/>
</dbReference>